<accession>A0ACB8C4W3</accession>
<dbReference type="EMBL" id="CM023478">
    <property type="protein sequence ID" value="KAH7933855.1"/>
    <property type="molecule type" value="Genomic_DNA"/>
</dbReference>
<reference evidence="1" key="1">
    <citation type="submission" date="2020-05" db="EMBL/GenBank/DDBJ databases">
        <title>Large-scale comparative analyses of tick genomes elucidate their genetic diversity and vector capacities.</title>
        <authorList>
            <person name="Jia N."/>
            <person name="Wang J."/>
            <person name="Shi W."/>
            <person name="Du L."/>
            <person name="Sun Y."/>
            <person name="Zhan W."/>
            <person name="Jiang J."/>
            <person name="Wang Q."/>
            <person name="Zhang B."/>
            <person name="Ji P."/>
            <person name="Sakyi L.B."/>
            <person name="Cui X."/>
            <person name="Yuan T."/>
            <person name="Jiang B."/>
            <person name="Yang W."/>
            <person name="Lam T.T.-Y."/>
            <person name="Chang Q."/>
            <person name="Ding S."/>
            <person name="Wang X."/>
            <person name="Zhu J."/>
            <person name="Ruan X."/>
            <person name="Zhao L."/>
            <person name="Wei J."/>
            <person name="Que T."/>
            <person name="Du C."/>
            <person name="Cheng J."/>
            <person name="Dai P."/>
            <person name="Han X."/>
            <person name="Huang E."/>
            <person name="Gao Y."/>
            <person name="Liu J."/>
            <person name="Shao H."/>
            <person name="Ye R."/>
            <person name="Li L."/>
            <person name="Wei W."/>
            <person name="Wang X."/>
            <person name="Wang C."/>
            <person name="Yang T."/>
            <person name="Huo Q."/>
            <person name="Li W."/>
            <person name="Guo W."/>
            <person name="Chen H."/>
            <person name="Zhou L."/>
            <person name="Ni X."/>
            <person name="Tian J."/>
            <person name="Zhou Y."/>
            <person name="Sheng Y."/>
            <person name="Liu T."/>
            <person name="Pan Y."/>
            <person name="Xia L."/>
            <person name="Li J."/>
            <person name="Zhao F."/>
            <person name="Cao W."/>
        </authorList>
    </citation>
    <scope>NUCLEOTIDE SEQUENCE</scope>
    <source>
        <strain evidence="1">Dsil-2018</strain>
    </source>
</reference>
<dbReference type="Proteomes" id="UP000821865">
    <property type="component" value="Chromosome 9"/>
</dbReference>
<evidence type="ECO:0000313" key="2">
    <source>
        <dbReference type="Proteomes" id="UP000821865"/>
    </source>
</evidence>
<sequence length="398" mass="45187">MAVFRKFDNRRIVWQWNCRGFKNKKATMVQYMKTLSNNKLPVVIALQEPFDRAQLPGYVTCGPPFECMGRDVRVCTLVKRGTAFIEHELVLHEESDIDHVLIEVVPSSGRRKTGLFVLNVYSSPSQRNRTHTFNALFREAMSKAASNPLLICGDFNAPHTQWGYGADSPKGKRLAGLMDELGLTVLNEPASHTRIGQGVCRDTSPDLSVWSGADMVTWSNSFEDLGSDHRILCVTVGENESEEDVCRKARIVDWDRFRKNRERDKKEGPIKDISEWCRELLADVEKSTDEIEWTDWRQEPPKEGGDRSRGAGDDDAPQPTATRTQMAKLRHKYKDDPEAFAEEIVQTHLTRPEGKSHPEYRGAPNEELDADFSEMHPCHFVLLTGPLECAVLQQLETT</sequence>
<gene>
    <name evidence="1" type="ORF">HPB49_018327</name>
</gene>
<comment type="caution">
    <text evidence="1">The sequence shown here is derived from an EMBL/GenBank/DDBJ whole genome shotgun (WGS) entry which is preliminary data.</text>
</comment>
<proteinExistence type="predicted"/>
<organism evidence="1 2">
    <name type="scientific">Dermacentor silvarum</name>
    <name type="common">Tick</name>
    <dbReference type="NCBI Taxonomy" id="543639"/>
    <lineage>
        <taxon>Eukaryota</taxon>
        <taxon>Metazoa</taxon>
        <taxon>Ecdysozoa</taxon>
        <taxon>Arthropoda</taxon>
        <taxon>Chelicerata</taxon>
        <taxon>Arachnida</taxon>
        <taxon>Acari</taxon>
        <taxon>Parasitiformes</taxon>
        <taxon>Ixodida</taxon>
        <taxon>Ixodoidea</taxon>
        <taxon>Ixodidae</taxon>
        <taxon>Rhipicephalinae</taxon>
        <taxon>Dermacentor</taxon>
    </lineage>
</organism>
<evidence type="ECO:0000313" key="1">
    <source>
        <dbReference type="EMBL" id="KAH7933855.1"/>
    </source>
</evidence>
<name>A0ACB8C4W3_DERSI</name>
<keyword evidence="2" id="KW-1185">Reference proteome</keyword>
<protein>
    <submittedName>
        <fullName evidence="1">Uncharacterized protein</fullName>
    </submittedName>
</protein>